<evidence type="ECO:0000313" key="3">
    <source>
        <dbReference type="Proteomes" id="UP000008838"/>
    </source>
</evidence>
<gene>
    <name evidence="2" type="ordered locus">KRH_21860</name>
</gene>
<proteinExistence type="predicted"/>
<dbReference type="KEGG" id="krh:KRH_21860"/>
<sequence>MARNRTALFAVSAAWLAVLLAVVLGLVLGGPMVPFAVLVGIVAVAVTGFWAVRLNRGQQ</sequence>
<organism evidence="2 3">
    <name type="scientific">Kocuria rhizophila (strain ATCC 9341 / DSM 348 / NBRC 103217 / DC2201)</name>
    <dbReference type="NCBI Taxonomy" id="378753"/>
    <lineage>
        <taxon>Bacteria</taxon>
        <taxon>Bacillati</taxon>
        <taxon>Actinomycetota</taxon>
        <taxon>Actinomycetes</taxon>
        <taxon>Micrococcales</taxon>
        <taxon>Micrococcaceae</taxon>
        <taxon>Kocuria</taxon>
    </lineage>
</organism>
<dbReference type="Proteomes" id="UP000008838">
    <property type="component" value="Chromosome"/>
</dbReference>
<keyword evidence="1" id="KW-0472">Membrane</keyword>
<name>B2GI21_KOCRD</name>
<dbReference type="AlphaFoldDB" id="B2GI21"/>
<keyword evidence="1" id="KW-1133">Transmembrane helix</keyword>
<protein>
    <submittedName>
        <fullName evidence="2">Uncharacterized protein</fullName>
    </submittedName>
</protein>
<keyword evidence="3" id="KW-1185">Reference proteome</keyword>
<reference evidence="2 3" key="1">
    <citation type="journal article" date="2008" name="J. Bacteriol.">
        <title>Complete genome sequence of the soil actinomycete Kocuria rhizophila.</title>
        <authorList>
            <person name="Takarada H."/>
            <person name="Sekine M."/>
            <person name="Kosugi H."/>
            <person name="Matsuo Y."/>
            <person name="Fujisawa T."/>
            <person name="Omata S."/>
            <person name="Kishi E."/>
            <person name="Shimizu A."/>
            <person name="Tsukatani N."/>
            <person name="Tanikawa S."/>
            <person name="Fujita N."/>
            <person name="Harayama S."/>
        </authorList>
    </citation>
    <scope>NUCLEOTIDE SEQUENCE [LARGE SCALE GENOMIC DNA]</scope>
    <source>
        <strain evidence="3">ATCC 9341 / DSM 348 / NBRC 103217 / DC2201</strain>
    </source>
</reference>
<dbReference type="EMBL" id="AP009152">
    <property type="protein sequence ID" value="BAG30533.1"/>
    <property type="molecule type" value="Genomic_DNA"/>
</dbReference>
<keyword evidence="1" id="KW-0812">Transmembrane</keyword>
<evidence type="ECO:0000256" key="1">
    <source>
        <dbReference type="SAM" id="Phobius"/>
    </source>
</evidence>
<dbReference type="RefSeq" id="WP_012399254.1">
    <property type="nucleotide sequence ID" value="NC_010617.1"/>
</dbReference>
<accession>B2GI21</accession>
<evidence type="ECO:0000313" key="2">
    <source>
        <dbReference type="EMBL" id="BAG30533.1"/>
    </source>
</evidence>
<dbReference type="HOGENOM" id="CLU_2954505_0_0_11"/>
<feature type="transmembrane region" description="Helical" evidence="1">
    <location>
        <begin position="35"/>
        <end position="52"/>
    </location>
</feature>